<protein>
    <submittedName>
        <fullName evidence="3">p-loop containing nucleoside triphosphate hydrolase protein</fullName>
    </submittedName>
</protein>
<dbReference type="GeneID" id="29121434"/>
<proteinExistence type="predicted"/>
<dbReference type="AlphaFoldDB" id="A0A177DA11"/>
<dbReference type="InterPro" id="IPR027417">
    <property type="entry name" value="P-loop_NTPase"/>
</dbReference>
<dbReference type="EMBL" id="KV441490">
    <property type="protein sequence ID" value="OAG16298.1"/>
    <property type="molecule type" value="Genomic_DNA"/>
</dbReference>
<keyword evidence="3" id="KW-0378">Hydrolase</keyword>
<evidence type="ECO:0000313" key="4">
    <source>
        <dbReference type="Proteomes" id="UP000077248"/>
    </source>
</evidence>
<feature type="region of interest" description="Disordered" evidence="1">
    <location>
        <begin position="1"/>
        <end position="66"/>
    </location>
</feature>
<dbReference type="Pfam" id="PF22942">
    <property type="entry name" value="DUF7025"/>
    <property type="match status" value="1"/>
</dbReference>
<dbReference type="Proteomes" id="UP000077248">
    <property type="component" value="Unassembled WGS sequence"/>
</dbReference>
<reference evidence="3 4" key="1">
    <citation type="submission" date="2016-05" db="EMBL/GenBank/DDBJ databases">
        <title>Comparative analysis of secretome profiles of manganese(II)-oxidizing ascomycete fungi.</title>
        <authorList>
            <consortium name="DOE Joint Genome Institute"/>
            <person name="Zeiner C.A."/>
            <person name="Purvine S.O."/>
            <person name="Zink E.M."/>
            <person name="Wu S."/>
            <person name="Pasa-Tolic L."/>
            <person name="Chaput D.L."/>
            <person name="Haridas S."/>
            <person name="Grigoriev I.V."/>
            <person name="Santelli C.M."/>
            <person name="Hansel C.M."/>
        </authorList>
    </citation>
    <scope>NUCLEOTIDE SEQUENCE [LARGE SCALE GENOMIC DNA]</scope>
    <source>
        <strain evidence="3 4">SRC1lrK2f</strain>
    </source>
</reference>
<dbReference type="InterPro" id="IPR054289">
    <property type="entry name" value="DUF7025"/>
</dbReference>
<dbReference type="SUPFAM" id="SSF52540">
    <property type="entry name" value="P-loop containing nucleoside triphosphate hydrolases"/>
    <property type="match status" value="1"/>
</dbReference>
<gene>
    <name evidence="3" type="ORF">CC77DRAFT_971546</name>
</gene>
<evidence type="ECO:0000259" key="2">
    <source>
        <dbReference type="SMART" id="SM00382"/>
    </source>
</evidence>
<dbReference type="Pfam" id="PF00004">
    <property type="entry name" value="AAA"/>
    <property type="match status" value="1"/>
</dbReference>
<organism evidence="3 4">
    <name type="scientific">Alternaria alternata</name>
    <name type="common">Alternaria rot fungus</name>
    <name type="synonym">Torula alternata</name>
    <dbReference type="NCBI Taxonomy" id="5599"/>
    <lineage>
        <taxon>Eukaryota</taxon>
        <taxon>Fungi</taxon>
        <taxon>Dikarya</taxon>
        <taxon>Ascomycota</taxon>
        <taxon>Pezizomycotina</taxon>
        <taxon>Dothideomycetes</taxon>
        <taxon>Pleosporomycetidae</taxon>
        <taxon>Pleosporales</taxon>
        <taxon>Pleosporineae</taxon>
        <taxon>Pleosporaceae</taxon>
        <taxon>Alternaria</taxon>
        <taxon>Alternaria sect. Alternaria</taxon>
        <taxon>Alternaria alternata complex</taxon>
    </lineage>
</organism>
<dbReference type="InterPro" id="IPR003593">
    <property type="entry name" value="AAA+_ATPase"/>
</dbReference>
<feature type="compositionally biased region" description="Basic and acidic residues" evidence="1">
    <location>
        <begin position="44"/>
        <end position="64"/>
    </location>
</feature>
<name>A0A177DA11_ALTAL</name>
<dbReference type="Gene3D" id="3.40.50.300">
    <property type="entry name" value="P-loop containing nucleotide triphosphate hydrolases"/>
    <property type="match status" value="1"/>
</dbReference>
<dbReference type="CDD" id="cd19481">
    <property type="entry name" value="RecA-like_protease"/>
    <property type="match status" value="1"/>
</dbReference>
<dbReference type="InterPro" id="IPR003959">
    <property type="entry name" value="ATPase_AAA_core"/>
</dbReference>
<dbReference type="RefSeq" id="XP_018381719.1">
    <property type="nucleotide sequence ID" value="XM_018535840.1"/>
</dbReference>
<evidence type="ECO:0000256" key="1">
    <source>
        <dbReference type="SAM" id="MobiDB-lite"/>
    </source>
</evidence>
<dbReference type="STRING" id="5599.A0A177DA11"/>
<dbReference type="PANTHER" id="PTHR46411:SF4">
    <property type="entry name" value="AAA+ ATPASE DOMAIN-CONTAINING PROTEIN"/>
    <property type="match status" value="1"/>
</dbReference>
<dbReference type="VEuPathDB" id="FungiDB:CC77DRAFT_971546"/>
<dbReference type="GO" id="GO:0005524">
    <property type="term" value="F:ATP binding"/>
    <property type="evidence" value="ECO:0007669"/>
    <property type="project" value="InterPro"/>
</dbReference>
<keyword evidence="4" id="KW-1185">Reference proteome</keyword>
<feature type="compositionally biased region" description="Polar residues" evidence="1">
    <location>
        <begin position="1"/>
        <end position="10"/>
    </location>
</feature>
<dbReference type="PANTHER" id="PTHR46411">
    <property type="entry name" value="FAMILY ATPASE, PUTATIVE-RELATED"/>
    <property type="match status" value="1"/>
</dbReference>
<accession>A0A177DA11</accession>
<dbReference type="GO" id="GO:0016887">
    <property type="term" value="F:ATP hydrolysis activity"/>
    <property type="evidence" value="ECO:0007669"/>
    <property type="project" value="InterPro"/>
</dbReference>
<feature type="domain" description="AAA+ ATPase" evidence="2">
    <location>
        <begin position="610"/>
        <end position="735"/>
    </location>
</feature>
<sequence>MNGLDQSVSRAPTPRPPEQDHAPVANGEPLGPTTRQDPVTNPEEPVKKTEEPMEKNEEPIESVKQESILSSRDDFILMLKHTLPDALDSLFSGFQPKGSSKSVKQSVDHPAANDSVLEGTSDELYRVRLVRSDEKRPDQVRIAEEHFEYTNADNNMKKLHRKIEYMEDIHVVPRRSPATGVEYQQRVLQGETWSNIDEDFYVHSVRDPLIKIQDKGFRYILNQVCDYYPGQSLFGVIYIHYPFRILWHYYDDILREARLTRDEIEVDKCPPELDETQSVVYKVFKMMRLKRDTWDELRNERQCYEEKKEAGWEHLWLLYTPGTDVYAKVDGHWARFVVVKTMKIKKAWHIITWLLAYDPPCLRRVKHRFVIQEYNGEKRICSLEVFPCEYLDSLSSRDEDGIDTDAKTKRKLTELGKTYWDILRARSRYMSHSGFALGDKENGTSAKRHDGLVIADPKGYYDVKHQAKPDKEGMTVFAPFSFFMDENGTDVKVSNDLSPPDEDYPDKWAELRDLDPADEQRAFDSAKLEEHFCRFSRRIPGFALGEKEWLLFDISNLREVTNVPGADDIKDRLKLPGKDIECLTSVLERFKHDAATPHTFQLDDIPKKGAGKSFLLHGPPGTGKTYTAECIAQWAKRPLLHLNAADIGSNAKEMEAALSEWFNLAERWRAIVLLDEADSFFNQRRADGNSRDALVCAFLRQMEYFPGVLFLTTNLPGFIDEAIVARIQIPIGYTHNEACLKAIWNKFFQVINNDWGRHGNGDITQAVMVSRKAQIWALQNVEDEFEKLKAWEKQSDKGETGSKRPEIFWNGREIRNVLEIAKSVALQRSGSSTVAEIEDEDLESAKQRKVEFNDYISNVFHQETTPRNLRPTFPQYHPSQANGI</sequence>
<feature type="region of interest" description="Disordered" evidence="1">
    <location>
        <begin position="96"/>
        <end position="115"/>
    </location>
</feature>
<dbReference type="SMART" id="SM00382">
    <property type="entry name" value="AAA"/>
    <property type="match status" value="1"/>
</dbReference>
<dbReference type="KEGG" id="aalt:CC77DRAFT_971546"/>
<evidence type="ECO:0000313" key="3">
    <source>
        <dbReference type="EMBL" id="OAG16298.1"/>
    </source>
</evidence>